<dbReference type="AlphaFoldDB" id="A0A3A2Z767"/>
<feature type="compositionally biased region" description="Polar residues" evidence="1">
    <location>
        <begin position="72"/>
        <end position="95"/>
    </location>
</feature>
<feature type="region of interest" description="Disordered" evidence="1">
    <location>
        <begin position="28"/>
        <end position="95"/>
    </location>
</feature>
<feature type="transmembrane region" description="Helical" evidence="2">
    <location>
        <begin position="119"/>
        <end position="144"/>
    </location>
</feature>
<comment type="caution">
    <text evidence="3">The sequence shown here is derived from an EMBL/GenBank/DDBJ whole genome shotgun (WGS) entry which is preliminary data.</text>
</comment>
<evidence type="ECO:0000256" key="1">
    <source>
        <dbReference type="SAM" id="MobiDB-lite"/>
    </source>
</evidence>
<name>A0A3A2Z767_9EURO</name>
<dbReference type="InterPro" id="IPR021514">
    <property type="entry name" value="DUF3176"/>
</dbReference>
<accession>A0A3A2Z767</accession>
<keyword evidence="2" id="KW-1133">Transmembrane helix</keyword>
<sequence>MADAMAEQSDSGVSPVFPLLETEWHSPASWLNDSQENGVYELEPTEGTSEEGTAESALSPQHADIQAPPDSAQPTSTTAEQGLAGSPTTTNMHSNAENKRISLLQTVKKKAFNLKFGPWFWEISSLAISLAGMVATVGILWVFMDKTLSHWPLHRITLNAVLSILSILIKAPLLFVVTQSLSQAKWLLYSPTTEKKRNHPRRNQPHSLADLQTFDDASRGPWGSLQLVFKKPTAFYGVWGSIVIILATALDPFFQQLVTYPSHRQFVTVAYVGKSQNYTRNSTPFYFADGTIDSDNLGNLPDRSILKAIYAGIFGDPTQVEPVCPTGNCDFDPVQSLALCSRCITGTGYLTNETLTSPGNLSWPFSANGPSDTSNVGVWSPDANATIADMISPLAGFARFPPLLSSDPTWGHDPEHYKLGGPVQCTECALYFCVNTYNILTWNGATSWNVISSWTNDTQRNPSDNIVLKPPPDRIPHYLGAELTPIFIAQPRQLSQYLTKQLTTTSGSPNDLLAQVSMADDVTAMMADVARSVSATIMNKNRNAEKIKNQYMDTSSPVVQNGVSWEMMPIIKVHWEWLSLHLLLPLLSMVFLVMVKSSCKHARSSLPGIWKTSLLGLLFCRMECENTDFGLRNGSRSDDMVRMAKSIDVHLELCDNEWAFREKRRH</sequence>
<dbReference type="PANTHER" id="PTHR35394">
    <property type="entry name" value="DUF3176 DOMAIN-CONTAINING PROTEIN"/>
    <property type="match status" value="1"/>
</dbReference>
<reference evidence="4" key="1">
    <citation type="submission" date="2017-02" db="EMBL/GenBank/DDBJ databases">
        <authorList>
            <person name="Tafer H."/>
            <person name="Lopandic K."/>
        </authorList>
    </citation>
    <scope>NUCLEOTIDE SEQUENCE [LARGE SCALE GENOMIC DNA]</scope>
    <source>
        <strain evidence="4">CBS 366.77</strain>
    </source>
</reference>
<keyword evidence="4" id="KW-1185">Reference proteome</keyword>
<dbReference type="Proteomes" id="UP000266188">
    <property type="component" value="Unassembled WGS sequence"/>
</dbReference>
<dbReference type="Pfam" id="PF11374">
    <property type="entry name" value="DUF3176"/>
    <property type="match status" value="1"/>
</dbReference>
<dbReference type="STRING" id="2070753.A0A3A2Z767"/>
<gene>
    <name evidence="3" type="ORF">PHISCL_09617</name>
</gene>
<feature type="transmembrane region" description="Helical" evidence="2">
    <location>
        <begin position="156"/>
        <end position="177"/>
    </location>
</feature>
<organism evidence="3 4">
    <name type="scientific">Aspergillus sclerotialis</name>
    <dbReference type="NCBI Taxonomy" id="2070753"/>
    <lineage>
        <taxon>Eukaryota</taxon>
        <taxon>Fungi</taxon>
        <taxon>Dikarya</taxon>
        <taxon>Ascomycota</taxon>
        <taxon>Pezizomycotina</taxon>
        <taxon>Eurotiomycetes</taxon>
        <taxon>Eurotiomycetidae</taxon>
        <taxon>Eurotiales</taxon>
        <taxon>Aspergillaceae</taxon>
        <taxon>Aspergillus</taxon>
        <taxon>Aspergillus subgen. Polypaecilum</taxon>
    </lineage>
</organism>
<keyword evidence="2" id="KW-0472">Membrane</keyword>
<dbReference type="OrthoDB" id="5376804at2759"/>
<feature type="transmembrane region" description="Helical" evidence="2">
    <location>
        <begin position="234"/>
        <end position="254"/>
    </location>
</feature>
<dbReference type="EMBL" id="MVGC01000638">
    <property type="protein sequence ID" value="RJE18043.1"/>
    <property type="molecule type" value="Genomic_DNA"/>
</dbReference>
<feature type="transmembrane region" description="Helical" evidence="2">
    <location>
        <begin position="577"/>
        <end position="595"/>
    </location>
</feature>
<keyword evidence="2" id="KW-0812">Transmembrane</keyword>
<evidence type="ECO:0000313" key="4">
    <source>
        <dbReference type="Proteomes" id="UP000266188"/>
    </source>
</evidence>
<dbReference type="PANTHER" id="PTHR35394:SF5">
    <property type="entry name" value="DUF3176 DOMAIN-CONTAINING PROTEIN"/>
    <property type="match status" value="1"/>
</dbReference>
<evidence type="ECO:0000313" key="3">
    <source>
        <dbReference type="EMBL" id="RJE18043.1"/>
    </source>
</evidence>
<evidence type="ECO:0000256" key="2">
    <source>
        <dbReference type="SAM" id="Phobius"/>
    </source>
</evidence>
<protein>
    <submittedName>
        <fullName evidence="3">Uncharacterized protein</fullName>
    </submittedName>
</protein>
<proteinExistence type="predicted"/>